<feature type="signal peptide" evidence="1">
    <location>
        <begin position="1"/>
        <end position="18"/>
    </location>
</feature>
<evidence type="ECO:0000256" key="1">
    <source>
        <dbReference type="SAM" id="SignalP"/>
    </source>
</evidence>
<evidence type="ECO:0000313" key="3">
    <source>
        <dbReference type="Proteomes" id="UP001597116"/>
    </source>
</evidence>
<sequence>MKYAVLRVILLVLLPVCAVFGQSALPDSSFRDQAVRYAHNRYVGSTLDQARIYNGAEYVGHSPRIKGHPYLDSLWQVGSITYDGIVYDNIRLLYDLVDDVVVVPHLDSVYRVRLQSIKVSRFSIPNHTVVRMVSDTAAKNGLRTGFYDQLYDGRLKVLAKRNKTIQTEFVQNTAKEEYLIHNSYYIGKNGVYYSVKSKRSVLNLMADQKKALRRYLRENRIKFSENREIAIVKLTQQYDAFSR</sequence>
<organism evidence="2 3">
    <name type="scientific">Larkinella insperata</name>
    <dbReference type="NCBI Taxonomy" id="332158"/>
    <lineage>
        <taxon>Bacteria</taxon>
        <taxon>Pseudomonadati</taxon>
        <taxon>Bacteroidota</taxon>
        <taxon>Cytophagia</taxon>
        <taxon>Cytophagales</taxon>
        <taxon>Spirosomataceae</taxon>
        <taxon>Larkinella</taxon>
    </lineage>
</organism>
<protein>
    <submittedName>
        <fullName evidence="2">Uncharacterized protein</fullName>
    </submittedName>
</protein>
<proteinExistence type="predicted"/>
<dbReference type="EMBL" id="JBHTLP010000008">
    <property type="protein sequence ID" value="MFD1142731.1"/>
    <property type="molecule type" value="Genomic_DNA"/>
</dbReference>
<feature type="chain" id="PRO_5045654501" evidence="1">
    <location>
        <begin position="19"/>
        <end position="243"/>
    </location>
</feature>
<evidence type="ECO:0000313" key="2">
    <source>
        <dbReference type="EMBL" id="MFD1142731.1"/>
    </source>
</evidence>
<gene>
    <name evidence="2" type="ORF">ACFQ4C_16515</name>
</gene>
<keyword evidence="3" id="KW-1185">Reference proteome</keyword>
<accession>A0ABW3QDL1</accession>
<keyword evidence="1" id="KW-0732">Signal</keyword>
<dbReference type="Proteomes" id="UP001597116">
    <property type="component" value="Unassembled WGS sequence"/>
</dbReference>
<reference evidence="3" key="1">
    <citation type="journal article" date="2019" name="Int. J. Syst. Evol. Microbiol.">
        <title>The Global Catalogue of Microorganisms (GCM) 10K type strain sequencing project: providing services to taxonomists for standard genome sequencing and annotation.</title>
        <authorList>
            <consortium name="The Broad Institute Genomics Platform"/>
            <consortium name="The Broad Institute Genome Sequencing Center for Infectious Disease"/>
            <person name="Wu L."/>
            <person name="Ma J."/>
        </authorList>
    </citation>
    <scope>NUCLEOTIDE SEQUENCE [LARGE SCALE GENOMIC DNA]</scope>
    <source>
        <strain evidence="3">CCUG 55608</strain>
    </source>
</reference>
<comment type="caution">
    <text evidence="2">The sequence shown here is derived from an EMBL/GenBank/DDBJ whole genome shotgun (WGS) entry which is preliminary data.</text>
</comment>
<dbReference type="RefSeq" id="WP_265993218.1">
    <property type="nucleotide sequence ID" value="NZ_CP110973.1"/>
</dbReference>
<name>A0ABW3QDL1_9BACT</name>